<protein>
    <recommendedName>
        <fullName evidence="4">Secreted protein</fullName>
    </recommendedName>
</protein>
<accession>A0A9P4MED0</accession>
<keyword evidence="3" id="KW-1185">Reference proteome</keyword>
<evidence type="ECO:0008006" key="4">
    <source>
        <dbReference type="Google" id="ProtNLM"/>
    </source>
</evidence>
<evidence type="ECO:0000256" key="1">
    <source>
        <dbReference type="SAM" id="SignalP"/>
    </source>
</evidence>
<dbReference type="Proteomes" id="UP000799439">
    <property type="component" value="Unassembled WGS sequence"/>
</dbReference>
<feature type="chain" id="PRO_5040270514" description="Secreted protein" evidence="1">
    <location>
        <begin position="39"/>
        <end position="77"/>
    </location>
</feature>
<dbReference type="EMBL" id="ML996088">
    <property type="protein sequence ID" value="KAF2151035.1"/>
    <property type="molecule type" value="Genomic_DNA"/>
</dbReference>
<dbReference type="AlphaFoldDB" id="A0A9P4MED0"/>
<comment type="caution">
    <text evidence="2">The sequence shown here is derived from an EMBL/GenBank/DDBJ whole genome shotgun (WGS) entry which is preliminary data.</text>
</comment>
<feature type="signal peptide" evidence="1">
    <location>
        <begin position="1"/>
        <end position="38"/>
    </location>
</feature>
<keyword evidence="1" id="KW-0732">Signal</keyword>
<evidence type="ECO:0000313" key="2">
    <source>
        <dbReference type="EMBL" id="KAF2151035.1"/>
    </source>
</evidence>
<sequence>MEHWQGIDPLSHRKHPPKHRKHPLMFLAFIFLVHHGAAFLCDDAHPGPRSSVRPIATLIRCDERPWFTPTRAIYRSR</sequence>
<proteinExistence type="predicted"/>
<organism evidence="2 3">
    <name type="scientific">Myriangium duriaei CBS 260.36</name>
    <dbReference type="NCBI Taxonomy" id="1168546"/>
    <lineage>
        <taxon>Eukaryota</taxon>
        <taxon>Fungi</taxon>
        <taxon>Dikarya</taxon>
        <taxon>Ascomycota</taxon>
        <taxon>Pezizomycotina</taxon>
        <taxon>Dothideomycetes</taxon>
        <taxon>Dothideomycetidae</taxon>
        <taxon>Myriangiales</taxon>
        <taxon>Myriangiaceae</taxon>
        <taxon>Myriangium</taxon>
    </lineage>
</organism>
<reference evidence="2" key="1">
    <citation type="journal article" date="2020" name="Stud. Mycol.">
        <title>101 Dothideomycetes genomes: a test case for predicting lifestyles and emergence of pathogens.</title>
        <authorList>
            <person name="Haridas S."/>
            <person name="Albert R."/>
            <person name="Binder M."/>
            <person name="Bloem J."/>
            <person name="Labutti K."/>
            <person name="Salamov A."/>
            <person name="Andreopoulos B."/>
            <person name="Baker S."/>
            <person name="Barry K."/>
            <person name="Bills G."/>
            <person name="Bluhm B."/>
            <person name="Cannon C."/>
            <person name="Castanera R."/>
            <person name="Culley D."/>
            <person name="Daum C."/>
            <person name="Ezra D."/>
            <person name="Gonzalez J."/>
            <person name="Henrissat B."/>
            <person name="Kuo A."/>
            <person name="Liang C."/>
            <person name="Lipzen A."/>
            <person name="Lutzoni F."/>
            <person name="Magnuson J."/>
            <person name="Mondo S."/>
            <person name="Nolan M."/>
            <person name="Ohm R."/>
            <person name="Pangilinan J."/>
            <person name="Park H.-J."/>
            <person name="Ramirez L."/>
            <person name="Alfaro M."/>
            <person name="Sun H."/>
            <person name="Tritt A."/>
            <person name="Yoshinaga Y."/>
            <person name="Zwiers L.-H."/>
            <person name="Turgeon B."/>
            <person name="Goodwin S."/>
            <person name="Spatafora J."/>
            <person name="Crous P."/>
            <person name="Grigoriev I."/>
        </authorList>
    </citation>
    <scope>NUCLEOTIDE SEQUENCE</scope>
    <source>
        <strain evidence="2">CBS 260.36</strain>
    </source>
</reference>
<name>A0A9P4MED0_9PEZI</name>
<gene>
    <name evidence="2" type="ORF">K461DRAFT_165404</name>
</gene>
<dbReference type="OrthoDB" id="7318948at2759"/>
<evidence type="ECO:0000313" key="3">
    <source>
        <dbReference type="Proteomes" id="UP000799439"/>
    </source>
</evidence>